<proteinExistence type="predicted"/>
<evidence type="ECO:0000313" key="2">
    <source>
        <dbReference type="Proteomes" id="UP001519887"/>
    </source>
</evidence>
<gene>
    <name evidence="1" type="ORF">K0U00_41555</name>
</gene>
<protein>
    <recommendedName>
        <fullName evidence="3">Phytanoyl-CoA dioxygenase</fullName>
    </recommendedName>
</protein>
<organism evidence="1 2">
    <name type="scientific">Paenibacillus sepulcri</name>
    <dbReference type="NCBI Taxonomy" id="359917"/>
    <lineage>
        <taxon>Bacteria</taxon>
        <taxon>Bacillati</taxon>
        <taxon>Bacillota</taxon>
        <taxon>Bacilli</taxon>
        <taxon>Bacillales</taxon>
        <taxon>Paenibacillaceae</taxon>
        <taxon>Paenibacillus</taxon>
    </lineage>
</organism>
<evidence type="ECO:0000313" key="1">
    <source>
        <dbReference type="EMBL" id="MBW7460571.1"/>
    </source>
</evidence>
<sequence length="221" mass="24885">MTGKVLNKSQIEQFIELGWVKLDEAFPRETALAAQDYLWNKLEDRGVRKQDRATWTQPLIRINENYSTEEFQRCNTPRLADGIEDLVGAGRLVNRSVYRETEFQAAYGWWPVNFALDADKPWDVPVKGWHWDGIHFRHAVDSPDQGLLCLCLFSEVGHRGGGTWIAEGSHKVVARLLSRHPGGLEHKDAIALANRSHPWLAELTGTSAPDSLPLHNGLKAG</sequence>
<dbReference type="Proteomes" id="UP001519887">
    <property type="component" value="Unassembled WGS sequence"/>
</dbReference>
<dbReference type="SUPFAM" id="SSF51197">
    <property type="entry name" value="Clavaminate synthase-like"/>
    <property type="match status" value="1"/>
</dbReference>
<comment type="caution">
    <text evidence="1">The sequence shown here is derived from an EMBL/GenBank/DDBJ whole genome shotgun (WGS) entry which is preliminary data.</text>
</comment>
<evidence type="ECO:0008006" key="3">
    <source>
        <dbReference type="Google" id="ProtNLM"/>
    </source>
</evidence>
<accession>A0ABS7CI04</accession>
<dbReference type="EMBL" id="JAHZIK010002311">
    <property type="protein sequence ID" value="MBW7460571.1"/>
    <property type="molecule type" value="Genomic_DNA"/>
</dbReference>
<feature type="non-terminal residue" evidence="1">
    <location>
        <position position="221"/>
    </location>
</feature>
<dbReference type="Gene3D" id="2.60.120.620">
    <property type="entry name" value="q2cbj1_9rhob like domain"/>
    <property type="match status" value="1"/>
</dbReference>
<keyword evidence="2" id="KW-1185">Reference proteome</keyword>
<name>A0ABS7CI04_9BACL</name>
<reference evidence="1 2" key="1">
    <citation type="submission" date="2021-07" db="EMBL/GenBank/DDBJ databases">
        <title>Paenibacillus radiodurans sp. nov., isolated from the southeastern edge of Tengger Desert.</title>
        <authorList>
            <person name="Zhang G."/>
        </authorList>
    </citation>
    <scope>NUCLEOTIDE SEQUENCE [LARGE SCALE GENOMIC DNA]</scope>
    <source>
        <strain evidence="1 2">CCM 7311</strain>
    </source>
</reference>